<protein>
    <recommendedName>
        <fullName evidence="2">Retrotransposon gag domain-containing protein</fullName>
    </recommendedName>
</protein>
<dbReference type="AlphaFoldDB" id="A0A699KMU8"/>
<sequence>NKNDDAHRHVEQVLDIISLFNIPSVSHDAAMLCVFPITLTGAAKRWVDIFPSGTVDSWDLLKKAFIQSLEAMNRQLLELQGPIPGMTHVQALTMIQTMADHSQKWHDRSSSRSIKGSSSKGITAIMNKLEKLGRGVKKMKENVHAIQVGCQTCRGAHHYKDCPLKEEVRSIKESKYGEFG</sequence>
<gene>
    <name evidence="1" type="ORF">Tci_674891</name>
</gene>
<name>A0A699KMU8_TANCI</name>
<accession>A0A699KMU8</accession>
<comment type="caution">
    <text evidence="1">The sequence shown here is derived from an EMBL/GenBank/DDBJ whole genome shotgun (WGS) entry which is preliminary data.</text>
</comment>
<evidence type="ECO:0000313" key="1">
    <source>
        <dbReference type="EMBL" id="GFB02920.1"/>
    </source>
</evidence>
<proteinExistence type="predicted"/>
<reference evidence="1" key="1">
    <citation type="journal article" date="2019" name="Sci. Rep.">
        <title>Draft genome of Tanacetum cinerariifolium, the natural source of mosquito coil.</title>
        <authorList>
            <person name="Yamashiro T."/>
            <person name="Shiraishi A."/>
            <person name="Satake H."/>
            <person name="Nakayama K."/>
        </authorList>
    </citation>
    <scope>NUCLEOTIDE SEQUENCE</scope>
</reference>
<organism evidence="1">
    <name type="scientific">Tanacetum cinerariifolium</name>
    <name type="common">Dalmatian daisy</name>
    <name type="synonym">Chrysanthemum cinerariifolium</name>
    <dbReference type="NCBI Taxonomy" id="118510"/>
    <lineage>
        <taxon>Eukaryota</taxon>
        <taxon>Viridiplantae</taxon>
        <taxon>Streptophyta</taxon>
        <taxon>Embryophyta</taxon>
        <taxon>Tracheophyta</taxon>
        <taxon>Spermatophyta</taxon>
        <taxon>Magnoliopsida</taxon>
        <taxon>eudicotyledons</taxon>
        <taxon>Gunneridae</taxon>
        <taxon>Pentapetalae</taxon>
        <taxon>asterids</taxon>
        <taxon>campanulids</taxon>
        <taxon>Asterales</taxon>
        <taxon>Asteraceae</taxon>
        <taxon>Asteroideae</taxon>
        <taxon>Anthemideae</taxon>
        <taxon>Anthemidinae</taxon>
        <taxon>Tanacetum</taxon>
    </lineage>
</organism>
<feature type="non-terminal residue" evidence="1">
    <location>
        <position position="1"/>
    </location>
</feature>
<evidence type="ECO:0008006" key="2">
    <source>
        <dbReference type="Google" id="ProtNLM"/>
    </source>
</evidence>
<dbReference type="EMBL" id="BKCJ010536873">
    <property type="protein sequence ID" value="GFB02920.1"/>
    <property type="molecule type" value="Genomic_DNA"/>
</dbReference>